<sequence length="95" mass="10117">MYCLLPHPSQNCKGEPASQGAHQPPPSPTKCKGEALAFLSDASAPPPLPTNMRADPCFPGCTSPPLSQQKICKAEPYAFLRMHSTTPLPTKCVKA</sequence>
<gene>
    <name evidence="2" type="ORF">LSTR_LSTR009378</name>
</gene>
<dbReference type="Proteomes" id="UP000291343">
    <property type="component" value="Unassembled WGS sequence"/>
</dbReference>
<dbReference type="EMBL" id="QKKF02005931">
    <property type="protein sequence ID" value="RZF46534.1"/>
    <property type="molecule type" value="Genomic_DNA"/>
</dbReference>
<comment type="caution">
    <text evidence="2">The sequence shown here is derived from an EMBL/GenBank/DDBJ whole genome shotgun (WGS) entry which is preliminary data.</text>
</comment>
<dbReference type="AlphaFoldDB" id="A0A482XLI2"/>
<evidence type="ECO:0000313" key="3">
    <source>
        <dbReference type="Proteomes" id="UP000291343"/>
    </source>
</evidence>
<evidence type="ECO:0000256" key="1">
    <source>
        <dbReference type="SAM" id="MobiDB-lite"/>
    </source>
</evidence>
<accession>A0A482XLI2</accession>
<proteinExistence type="predicted"/>
<feature type="region of interest" description="Disordered" evidence="1">
    <location>
        <begin position="1"/>
        <end position="31"/>
    </location>
</feature>
<keyword evidence="3" id="KW-1185">Reference proteome</keyword>
<protein>
    <submittedName>
        <fullName evidence="2">Uncharacterized protein</fullName>
    </submittedName>
</protein>
<dbReference type="InParanoid" id="A0A482XLI2"/>
<name>A0A482XLI2_LAOST</name>
<evidence type="ECO:0000313" key="2">
    <source>
        <dbReference type="EMBL" id="RZF46534.1"/>
    </source>
</evidence>
<reference evidence="2 3" key="1">
    <citation type="journal article" date="2017" name="Gigascience">
        <title>Genome sequence of the small brown planthopper, Laodelphax striatellus.</title>
        <authorList>
            <person name="Zhu J."/>
            <person name="Jiang F."/>
            <person name="Wang X."/>
            <person name="Yang P."/>
            <person name="Bao Y."/>
            <person name="Zhao W."/>
            <person name="Wang W."/>
            <person name="Lu H."/>
            <person name="Wang Q."/>
            <person name="Cui N."/>
            <person name="Li J."/>
            <person name="Chen X."/>
            <person name="Luo L."/>
            <person name="Yu J."/>
            <person name="Kang L."/>
            <person name="Cui F."/>
        </authorList>
    </citation>
    <scope>NUCLEOTIDE SEQUENCE [LARGE SCALE GENOMIC DNA]</scope>
    <source>
        <strain evidence="2">Lst14</strain>
    </source>
</reference>
<organism evidence="2 3">
    <name type="scientific">Laodelphax striatellus</name>
    <name type="common">Small brown planthopper</name>
    <name type="synonym">Delphax striatella</name>
    <dbReference type="NCBI Taxonomy" id="195883"/>
    <lineage>
        <taxon>Eukaryota</taxon>
        <taxon>Metazoa</taxon>
        <taxon>Ecdysozoa</taxon>
        <taxon>Arthropoda</taxon>
        <taxon>Hexapoda</taxon>
        <taxon>Insecta</taxon>
        <taxon>Pterygota</taxon>
        <taxon>Neoptera</taxon>
        <taxon>Paraneoptera</taxon>
        <taxon>Hemiptera</taxon>
        <taxon>Auchenorrhyncha</taxon>
        <taxon>Fulgoroidea</taxon>
        <taxon>Delphacidae</taxon>
        <taxon>Criomorphinae</taxon>
        <taxon>Laodelphax</taxon>
    </lineage>
</organism>